<feature type="signal peptide" evidence="1">
    <location>
        <begin position="1"/>
        <end position="19"/>
    </location>
</feature>
<keyword evidence="3" id="KW-1185">Reference proteome</keyword>
<feature type="chain" id="PRO_5018323164" description="Reverse transcriptase domain-containing protein" evidence="1">
    <location>
        <begin position="20"/>
        <end position="183"/>
    </location>
</feature>
<reference evidence="2 3" key="1">
    <citation type="submission" date="2018-07" db="EMBL/GenBank/DDBJ databases">
        <title>A high quality draft genome assembly of the barn swallow (H. rustica rustica).</title>
        <authorList>
            <person name="Formenti G."/>
            <person name="Chiara M."/>
            <person name="Poveda L."/>
            <person name="Francoijs K.-J."/>
            <person name="Bonisoli-Alquati A."/>
            <person name="Canova L."/>
            <person name="Gianfranceschi L."/>
            <person name="Horner D.S."/>
            <person name="Saino N."/>
        </authorList>
    </citation>
    <scope>NUCLEOTIDE SEQUENCE [LARGE SCALE GENOMIC DNA]</scope>
    <source>
        <strain evidence="2">Chelidonia</strain>
        <tissue evidence="2">Blood</tissue>
    </source>
</reference>
<dbReference type="OrthoDB" id="416454at2759"/>
<dbReference type="PANTHER" id="PTHR33332">
    <property type="entry name" value="REVERSE TRANSCRIPTASE DOMAIN-CONTAINING PROTEIN"/>
    <property type="match status" value="1"/>
</dbReference>
<accession>A0A3M0KY60</accession>
<protein>
    <recommendedName>
        <fullName evidence="4">Reverse transcriptase domain-containing protein</fullName>
    </recommendedName>
</protein>
<evidence type="ECO:0008006" key="4">
    <source>
        <dbReference type="Google" id="ProtNLM"/>
    </source>
</evidence>
<evidence type="ECO:0000313" key="3">
    <source>
        <dbReference type="Proteomes" id="UP000269221"/>
    </source>
</evidence>
<evidence type="ECO:0000256" key="1">
    <source>
        <dbReference type="SAM" id="SignalP"/>
    </source>
</evidence>
<organism evidence="2 3">
    <name type="scientific">Hirundo rustica rustica</name>
    <dbReference type="NCBI Taxonomy" id="333673"/>
    <lineage>
        <taxon>Eukaryota</taxon>
        <taxon>Metazoa</taxon>
        <taxon>Chordata</taxon>
        <taxon>Craniata</taxon>
        <taxon>Vertebrata</taxon>
        <taxon>Euteleostomi</taxon>
        <taxon>Archelosauria</taxon>
        <taxon>Archosauria</taxon>
        <taxon>Dinosauria</taxon>
        <taxon>Saurischia</taxon>
        <taxon>Theropoda</taxon>
        <taxon>Coelurosauria</taxon>
        <taxon>Aves</taxon>
        <taxon>Neognathae</taxon>
        <taxon>Neoaves</taxon>
        <taxon>Telluraves</taxon>
        <taxon>Australaves</taxon>
        <taxon>Passeriformes</taxon>
        <taxon>Sylvioidea</taxon>
        <taxon>Hirundinidae</taxon>
        <taxon>Hirundo</taxon>
    </lineage>
</organism>
<evidence type="ECO:0000313" key="2">
    <source>
        <dbReference type="EMBL" id="RMC18239.1"/>
    </source>
</evidence>
<dbReference type="AlphaFoldDB" id="A0A3M0KY60"/>
<name>A0A3M0KY60_HIRRU</name>
<comment type="caution">
    <text evidence="2">The sequence shown here is derived from an EMBL/GenBank/DDBJ whole genome shotgun (WGS) entry which is preliminary data.</text>
</comment>
<dbReference type="EMBL" id="QRBI01000097">
    <property type="protein sequence ID" value="RMC18239.1"/>
    <property type="molecule type" value="Genomic_DNA"/>
</dbReference>
<keyword evidence="1" id="KW-0732">Signal</keyword>
<dbReference type="STRING" id="333673.A0A3M0KY60"/>
<sequence>MKGRYCLANLVFFCDSVMSLVDEGKAVVLSVCTSVKLDTISHSILLEKLAALGLYRHIVHWVTNLPWFPSPESGSEWDCIHLDGVPSVGANPVLYFYHNLDGGIECTLSQFANDSKLGENVGPLEGRKALQRNVDSLDVWTKAKGVRFNKAKCWVLPLGQNNPCSATDWGRAAAWWKRTLGCR</sequence>
<gene>
    <name evidence="2" type="ORF">DUI87_05121</name>
</gene>
<dbReference type="Proteomes" id="UP000269221">
    <property type="component" value="Unassembled WGS sequence"/>
</dbReference>
<proteinExistence type="predicted"/>